<evidence type="ECO:0000259" key="10">
    <source>
        <dbReference type="Pfam" id="PF00593"/>
    </source>
</evidence>
<evidence type="ECO:0000256" key="8">
    <source>
        <dbReference type="PROSITE-ProRule" id="PRU01360"/>
    </source>
</evidence>
<evidence type="ECO:0000313" key="12">
    <source>
        <dbReference type="EMBL" id="MET3526700.1"/>
    </source>
</evidence>
<evidence type="ECO:0000256" key="3">
    <source>
        <dbReference type="ARBA" id="ARBA00022452"/>
    </source>
</evidence>
<keyword evidence="4 8" id="KW-0812">Transmembrane</keyword>
<dbReference type="InterPro" id="IPR012910">
    <property type="entry name" value="Plug_dom"/>
</dbReference>
<evidence type="ECO:0000256" key="1">
    <source>
        <dbReference type="ARBA" id="ARBA00004571"/>
    </source>
</evidence>
<proteinExistence type="inferred from homology"/>
<reference evidence="12 13" key="1">
    <citation type="submission" date="2024-06" db="EMBL/GenBank/DDBJ databases">
        <title>Genomic Encyclopedia of Type Strains, Phase IV (KMG-IV): sequencing the most valuable type-strain genomes for metagenomic binning, comparative biology and taxonomic classification.</title>
        <authorList>
            <person name="Goeker M."/>
        </authorList>
    </citation>
    <scope>NUCLEOTIDE SEQUENCE [LARGE SCALE GENOMIC DNA]</scope>
    <source>
        <strain evidence="12 13">DSM 17809</strain>
    </source>
</reference>
<comment type="caution">
    <text evidence="12">The sequence shown here is derived from an EMBL/GenBank/DDBJ whole genome shotgun (WGS) entry which is preliminary data.</text>
</comment>
<comment type="similarity">
    <text evidence="8 9">Belongs to the TonB-dependent receptor family.</text>
</comment>
<dbReference type="Gene3D" id="2.40.170.20">
    <property type="entry name" value="TonB-dependent receptor, beta-barrel domain"/>
    <property type="match status" value="1"/>
</dbReference>
<evidence type="ECO:0000256" key="6">
    <source>
        <dbReference type="ARBA" id="ARBA00023136"/>
    </source>
</evidence>
<sequence length="662" mass="70197">MPADLPPTVDAVIVEAARLPASPSERAFSILTLEGEAIATAPRLDEALTATPGVQLFRRTSSQASNPTTQGISVRSIAGSGASRALVTLDGVPQNDPFGGWVLWTGLPPIAVEQARVVRGAGAGPYGAGALTGSIQLQERTSVPRGGEYEVYGGERGLVGGAAAGAVGDVFAAVAAERSDGWIPMGEGRGAADAELYYRGLSGALRWTPKLAGRELALRLSGFQEKRGAGIVGADSRAAGATASATLADAAEGEELGWRAQAWAKRSDLENRSAAVAAGRIGTTPANEQYATPAVGYGFNAALRRDRAVGGWELGADARLFDGETRENYRYMGGAFTRGRIAGGTQSVVGIYGEAYRNAGPWLLTAGARLDRWATFDGHRREWDLASGAATLDNRPQDRDGWLPTGRVGARYDAGSSLYLRGAAYAGFRPATLNELYRPFRVGNDVTEANAELSPEKLYGIEFGLGSEGPWRWDVTVFANRLDGAIANVTIGFGEGTFPIAGFIPAGGVLRQRQNAGHVDAYGVEAQIERRWERASVRLAGAYTDAEVDGGSAAPQLTGLRPAQTPRLTASAEGTWRPTPRLNLRAAARYEGDRWDDDLNTRRLSAGTQVNLRADWTVSRNVTLYAAAENLFDAEIETAETGDGLESFDQPRTVRAGLILRR</sequence>
<dbReference type="Gene3D" id="2.170.130.10">
    <property type="entry name" value="TonB-dependent receptor, plug domain"/>
    <property type="match status" value="1"/>
</dbReference>
<evidence type="ECO:0000256" key="7">
    <source>
        <dbReference type="ARBA" id="ARBA00023237"/>
    </source>
</evidence>
<dbReference type="InterPro" id="IPR036942">
    <property type="entry name" value="Beta-barrel_TonB_sf"/>
</dbReference>
<evidence type="ECO:0000259" key="11">
    <source>
        <dbReference type="Pfam" id="PF07715"/>
    </source>
</evidence>
<dbReference type="SUPFAM" id="SSF56935">
    <property type="entry name" value="Porins"/>
    <property type="match status" value="1"/>
</dbReference>
<keyword evidence="5 9" id="KW-0798">TonB box</keyword>
<gene>
    <name evidence="12" type="ORF">ABID41_001795</name>
</gene>
<evidence type="ECO:0000256" key="9">
    <source>
        <dbReference type="RuleBase" id="RU003357"/>
    </source>
</evidence>
<keyword evidence="13" id="KW-1185">Reference proteome</keyword>
<dbReference type="Pfam" id="PF07715">
    <property type="entry name" value="Plug"/>
    <property type="match status" value="1"/>
</dbReference>
<dbReference type="Proteomes" id="UP001549110">
    <property type="component" value="Unassembled WGS sequence"/>
</dbReference>
<protein>
    <submittedName>
        <fullName evidence="12">Outer membrane receptor protein involved in Fe transport</fullName>
    </submittedName>
</protein>
<dbReference type="RefSeq" id="WP_354297444.1">
    <property type="nucleotide sequence ID" value="NZ_JBEPLU010000001.1"/>
</dbReference>
<keyword evidence="7 8" id="KW-0998">Cell outer membrane</keyword>
<dbReference type="PROSITE" id="PS52016">
    <property type="entry name" value="TONB_DEPENDENT_REC_3"/>
    <property type="match status" value="1"/>
</dbReference>
<dbReference type="InterPro" id="IPR039426">
    <property type="entry name" value="TonB-dep_rcpt-like"/>
</dbReference>
<evidence type="ECO:0000313" key="13">
    <source>
        <dbReference type="Proteomes" id="UP001549110"/>
    </source>
</evidence>
<dbReference type="EMBL" id="JBEPLU010000001">
    <property type="protein sequence ID" value="MET3526700.1"/>
    <property type="molecule type" value="Genomic_DNA"/>
</dbReference>
<dbReference type="PANTHER" id="PTHR30069">
    <property type="entry name" value="TONB-DEPENDENT OUTER MEMBRANE RECEPTOR"/>
    <property type="match status" value="1"/>
</dbReference>
<feature type="domain" description="TonB-dependent receptor plug" evidence="11">
    <location>
        <begin position="41"/>
        <end position="133"/>
    </location>
</feature>
<comment type="subcellular location">
    <subcellularLocation>
        <location evidence="1 8">Cell outer membrane</location>
        <topology evidence="1 8">Multi-pass membrane protein</topology>
    </subcellularLocation>
</comment>
<accession>A0ABV2EI60</accession>
<keyword evidence="12" id="KW-0675">Receptor</keyword>
<dbReference type="PANTHER" id="PTHR30069:SF37">
    <property type="entry name" value="FERRIC VIBRIOBACTIN RECEPTOR VIUA"/>
    <property type="match status" value="1"/>
</dbReference>
<keyword evidence="3 8" id="KW-1134">Transmembrane beta strand</keyword>
<evidence type="ECO:0000256" key="5">
    <source>
        <dbReference type="ARBA" id="ARBA00023077"/>
    </source>
</evidence>
<evidence type="ECO:0000256" key="2">
    <source>
        <dbReference type="ARBA" id="ARBA00022448"/>
    </source>
</evidence>
<dbReference type="Pfam" id="PF00593">
    <property type="entry name" value="TonB_dep_Rec_b-barrel"/>
    <property type="match status" value="1"/>
</dbReference>
<dbReference type="InterPro" id="IPR000531">
    <property type="entry name" value="Beta-barrel_TonB"/>
</dbReference>
<keyword evidence="2 8" id="KW-0813">Transport</keyword>
<name>A0ABV2EI60_9CAUL</name>
<feature type="domain" description="TonB-dependent receptor-like beta-barrel" evidence="10">
    <location>
        <begin position="241"/>
        <end position="631"/>
    </location>
</feature>
<keyword evidence="6 8" id="KW-0472">Membrane</keyword>
<dbReference type="InterPro" id="IPR037066">
    <property type="entry name" value="Plug_dom_sf"/>
</dbReference>
<evidence type="ECO:0000256" key="4">
    <source>
        <dbReference type="ARBA" id="ARBA00022692"/>
    </source>
</evidence>
<organism evidence="12 13">
    <name type="scientific">Phenylobacterium koreense</name>
    <dbReference type="NCBI Taxonomy" id="266125"/>
    <lineage>
        <taxon>Bacteria</taxon>
        <taxon>Pseudomonadati</taxon>
        <taxon>Pseudomonadota</taxon>
        <taxon>Alphaproteobacteria</taxon>
        <taxon>Caulobacterales</taxon>
        <taxon>Caulobacteraceae</taxon>
        <taxon>Phenylobacterium</taxon>
    </lineage>
</organism>